<keyword evidence="2" id="KW-1133">Transmembrane helix</keyword>
<dbReference type="AlphaFoldDB" id="A0ABC9E4S9"/>
<dbReference type="PANTHER" id="PTHR36480">
    <property type="entry name" value="OS06G0118900 PROTEIN-RELATED"/>
    <property type="match status" value="1"/>
</dbReference>
<sequence length="264" mass="27949">MAAADSGEERARFSCLTALRYTVAAVVTALAVVIIVMVIAAVVVLRPEKLSLSVVQGHVRTTKLYTESDTISHPAFCGGGNSQTTTTTEPRGGGGVGIIGGGRDRGLSAGSLASVSRPRRCPPQLSRTYGPVGFLDLGVVLSVENPSGRREITCESMEVQFYDNVTVGVPVKITSFIEPKFVVKPQSSHRFWKALRLWDKGVLAYIASQYGGSSGFMGKVNGTMTINGSTKKVDFECSPVDFSDDDDASDDDATVTCSVNAAIN</sequence>
<feature type="region of interest" description="Disordered" evidence="1">
    <location>
        <begin position="76"/>
        <end position="101"/>
    </location>
</feature>
<evidence type="ECO:0000313" key="4">
    <source>
        <dbReference type="Proteomes" id="UP001497457"/>
    </source>
</evidence>
<gene>
    <name evidence="3" type="ORF">URODEC1_LOCUS91626</name>
</gene>
<evidence type="ECO:0000313" key="3">
    <source>
        <dbReference type="EMBL" id="CAL5050508.1"/>
    </source>
</evidence>
<feature type="transmembrane region" description="Helical" evidence="2">
    <location>
        <begin position="21"/>
        <end position="45"/>
    </location>
</feature>
<evidence type="ECO:0008006" key="5">
    <source>
        <dbReference type="Google" id="ProtNLM"/>
    </source>
</evidence>
<evidence type="ECO:0000256" key="1">
    <source>
        <dbReference type="SAM" id="MobiDB-lite"/>
    </source>
</evidence>
<dbReference type="EMBL" id="OZ075146">
    <property type="protein sequence ID" value="CAL5050508.1"/>
    <property type="molecule type" value="Genomic_DNA"/>
</dbReference>
<proteinExistence type="predicted"/>
<dbReference type="PANTHER" id="PTHR36480:SF10">
    <property type="entry name" value="LATE EMBRYOGENESIS ABUNDANT PROTEIN LEA-2 SUBGROUP DOMAIN-CONTAINING PROTEIN"/>
    <property type="match status" value="1"/>
</dbReference>
<name>A0ABC9E4S9_9POAL</name>
<evidence type="ECO:0000256" key="2">
    <source>
        <dbReference type="SAM" id="Phobius"/>
    </source>
</evidence>
<keyword evidence="4" id="KW-1185">Reference proteome</keyword>
<keyword evidence="2" id="KW-0472">Membrane</keyword>
<accession>A0ABC9E4S9</accession>
<organism evidence="3 4">
    <name type="scientific">Urochloa decumbens</name>
    <dbReference type="NCBI Taxonomy" id="240449"/>
    <lineage>
        <taxon>Eukaryota</taxon>
        <taxon>Viridiplantae</taxon>
        <taxon>Streptophyta</taxon>
        <taxon>Embryophyta</taxon>
        <taxon>Tracheophyta</taxon>
        <taxon>Spermatophyta</taxon>
        <taxon>Magnoliopsida</taxon>
        <taxon>Liliopsida</taxon>
        <taxon>Poales</taxon>
        <taxon>Poaceae</taxon>
        <taxon>PACMAD clade</taxon>
        <taxon>Panicoideae</taxon>
        <taxon>Panicodae</taxon>
        <taxon>Paniceae</taxon>
        <taxon>Melinidinae</taxon>
        <taxon>Urochloa</taxon>
    </lineage>
</organism>
<feature type="compositionally biased region" description="Gly residues" evidence="1">
    <location>
        <begin position="91"/>
        <end position="101"/>
    </location>
</feature>
<protein>
    <recommendedName>
        <fullName evidence="5">Late embryogenesis abundant protein LEA-2 subgroup domain-containing protein</fullName>
    </recommendedName>
</protein>
<dbReference type="Proteomes" id="UP001497457">
    <property type="component" value="Chromosome 36b"/>
</dbReference>
<reference evidence="3" key="1">
    <citation type="submission" date="2024-10" db="EMBL/GenBank/DDBJ databases">
        <authorList>
            <person name="Ryan C."/>
        </authorList>
    </citation>
    <scope>NUCLEOTIDE SEQUENCE [LARGE SCALE GENOMIC DNA]</scope>
</reference>
<keyword evidence="2" id="KW-0812">Transmembrane</keyword>